<name>A0A9D3ZTH4_9ROSI</name>
<accession>A0A9D3ZTH4</accession>
<gene>
    <name evidence="1" type="ORF">J1N35_031113</name>
</gene>
<keyword evidence="2" id="KW-1185">Reference proteome</keyword>
<dbReference type="EMBL" id="JAIQCV010000009">
    <property type="protein sequence ID" value="KAH1066126.1"/>
    <property type="molecule type" value="Genomic_DNA"/>
</dbReference>
<comment type="caution">
    <text evidence="1">The sequence shown here is derived from an EMBL/GenBank/DDBJ whole genome shotgun (WGS) entry which is preliminary data.</text>
</comment>
<evidence type="ECO:0000313" key="2">
    <source>
        <dbReference type="Proteomes" id="UP000828251"/>
    </source>
</evidence>
<dbReference type="Proteomes" id="UP000828251">
    <property type="component" value="Unassembled WGS sequence"/>
</dbReference>
<proteinExistence type="predicted"/>
<dbReference type="OrthoDB" id="8062037at2759"/>
<reference evidence="1 2" key="1">
    <citation type="journal article" date="2021" name="Plant Biotechnol. J.">
        <title>Multi-omics assisted identification of the key and species-specific regulatory components of drought-tolerant mechanisms in Gossypium stocksii.</title>
        <authorList>
            <person name="Yu D."/>
            <person name="Ke L."/>
            <person name="Zhang D."/>
            <person name="Wu Y."/>
            <person name="Sun Y."/>
            <person name="Mei J."/>
            <person name="Sun J."/>
            <person name="Sun Y."/>
        </authorList>
    </citation>
    <scope>NUCLEOTIDE SEQUENCE [LARGE SCALE GENOMIC DNA]</scope>
    <source>
        <strain evidence="2">cv. E1</strain>
        <tissue evidence="1">Leaf</tissue>
    </source>
</reference>
<sequence>MLAAIATLLRVVTIIVVLHLCSRYHLILKERRQRAALHRQRTQIAATNESSSNEALKSRVDPLIIAVIADVHIQANPGLG</sequence>
<evidence type="ECO:0000313" key="1">
    <source>
        <dbReference type="EMBL" id="KAH1066126.1"/>
    </source>
</evidence>
<organism evidence="1 2">
    <name type="scientific">Gossypium stocksii</name>
    <dbReference type="NCBI Taxonomy" id="47602"/>
    <lineage>
        <taxon>Eukaryota</taxon>
        <taxon>Viridiplantae</taxon>
        <taxon>Streptophyta</taxon>
        <taxon>Embryophyta</taxon>
        <taxon>Tracheophyta</taxon>
        <taxon>Spermatophyta</taxon>
        <taxon>Magnoliopsida</taxon>
        <taxon>eudicotyledons</taxon>
        <taxon>Gunneridae</taxon>
        <taxon>Pentapetalae</taxon>
        <taxon>rosids</taxon>
        <taxon>malvids</taxon>
        <taxon>Malvales</taxon>
        <taxon>Malvaceae</taxon>
        <taxon>Malvoideae</taxon>
        <taxon>Gossypium</taxon>
    </lineage>
</organism>
<protein>
    <submittedName>
        <fullName evidence="1">Uncharacterized protein</fullName>
    </submittedName>
</protein>
<dbReference type="AlphaFoldDB" id="A0A9D3ZTH4"/>